<organism evidence="14 15">
    <name type="scientific">Trichomonascus ciferrii</name>
    <dbReference type="NCBI Taxonomy" id="44093"/>
    <lineage>
        <taxon>Eukaryota</taxon>
        <taxon>Fungi</taxon>
        <taxon>Dikarya</taxon>
        <taxon>Ascomycota</taxon>
        <taxon>Saccharomycotina</taxon>
        <taxon>Dipodascomycetes</taxon>
        <taxon>Dipodascales</taxon>
        <taxon>Trichomonascaceae</taxon>
        <taxon>Trichomonascus</taxon>
        <taxon>Trichomonascus ciferrii complex</taxon>
    </lineage>
</organism>
<sequence length="389" mass="43352">MLRSLVRTQAPIGRRVIATGRISSRPVLGAIAGVRYNSTKEIKTEIGSVGASTPPPTPTGSGSSSAVETASEVVQNVSPDQIGYFQSLGLAQNWWWPPDIFQHIFEYTHVYTGLPWWGTIAVVTVGMRLVMFPLYFKASDTTARFSKLQPEMQKILEDYQKSKDPMDGQKALLRRKKLMAEHNVKYRWLMAPMFSAPFFIGIFAGLNRMCAAPVADLAHEGLLWFGNLSATDPYLGLQIITAGIYSSTFKLGGEMGATASPAASTMRKILPWMPLIAIPLTMKIPAATCFYFALNGLLSLIQAAAFRSPTFRKLTGMSPLAKNVPDPNKDLNTVDSVKKMFSNIKEKAEENAQKTREERLREEAYKAQLERQEAQRYITFEEPSKRKKK</sequence>
<comment type="subcellular location">
    <subcellularLocation>
        <location evidence="9">Membrane</location>
        <topology evidence="9">Multi-pass membrane protein</topology>
    </subcellularLocation>
    <subcellularLocation>
        <location evidence="1">Mitochondrion inner membrane</location>
        <topology evidence="1">Multi-pass membrane protein</topology>
    </subcellularLocation>
</comment>
<evidence type="ECO:0000256" key="7">
    <source>
        <dbReference type="ARBA" id="ARBA00023128"/>
    </source>
</evidence>
<keyword evidence="8 12" id="KW-0472">Membrane</keyword>
<feature type="domain" description="Membrane insertase YidC/Oxa/ALB C-terminal" evidence="13">
    <location>
        <begin position="116"/>
        <end position="305"/>
    </location>
</feature>
<proteinExistence type="inferred from homology"/>
<keyword evidence="5" id="KW-0809">Transit peptide</keyword>
<feature type="compositionally biased region" description="Low complexity" evidence="11">
    <location>
        <begin position="59"/>
        <end position="68"/>
    </location>
</feature>
<evidence type="ECO:0000256" key="6">
    <source>
        <dbReference type="ARBA" id="ARBA00022989"/>
    </source>
</evidence>
<evidence type="ECO:0000256" key="3">
    <source>
        <dbReference type="ARBA" id="ARBA00022692"/>
    </source>
</evidence>
<gene>
    <name evidence="14" type="ORF">TRICI_006038</name>
</gene>
<keyword evidence="4" id="KW-0999">Mitochondrion inner membrane</keyword>
<dbReference type="PANTHER" id="PTHR12428">
    <property type="entry name" value="OXA1"/>
    <property type="match status" value="1"/>
</dbReference>
<dbReference type="Pfam" id="PF02096">
    <property type="entry name" value="60KD_IMP"/>
    <property type="match status" value="1"/>
</dbReference>
<name>A0A642UTW6_9ASCO</name>
<evidence type="ECO:0000256" key="10">
    <source>
        <dbReference type="SAM" id="Coils"/>
    </source>
</evidence>
<protein>
    <recommendedName>
        <fullName evidence="13">Membrane insertase YidC/Oxa/ALB C-terminal domain-containing protein</fullName>
    </recommendedName>
</protein>
<keyword evidence="7" id="KW-0496">Mitochondrion</keyword>
<feature type="transmembrane region" description="Helical" evidence="12">
    <location>
        <begin position="116"/>
        <end position="136"/>
    </location>
</feature>
<accession>A0A642UTW6</accession>
<dbReference type="Proteomes" id="UP000761534">
    <property type="component" value="Unassembled WGS sequence"/>
</dbReference>
<evidence type="ECO:0000256" key="1">
    <source>
        <dbReference type="ARBA" id="ARBA00004448"/>
    </source>
</evidence>
<dbReference type="PANTHER" id="PTHR12428:SF66">
    <property type="entry name" value="MITOCHONDRIAL INNER MEMBRANE PROTEIN OXA1L"/>
    <property type="match status" value="1"/>
</dbReference>
<evidence type="ECO:0000256" key="8">
    <source>
        <dbReference type="ARBA" id="ARBA00023136"/>
    </source>
</evidence>
<keyword evidence="3 9" id="KW-0812">Transmembrane</keyword>
<dbReference type="EMBL" id="SWFS01000482">
    <property type="protein sequence ID" value="KAA8901673.1"/>
    <property type="molecule type" value="Genomic_DNA"/>
</dbReference>
<evidence type="ECO:0000256" key="12">
    <source>
        <dbReference type="SAM" id="Phobius"/>
    </source>
</evidence>
<keyword evidence="15" id="KW-1185">Reference proteome</keyword>
<keyword evidence="10" id="KW-0175">Coiled coil</keyword>
<evidence type="ECO:0000256" key="9">
    <source>
        <dbReference type="RuleBase" id="RU003945"/>
    </source>
</evidence>
<dbReference type="InterPro" id="IPR001708">
    <property type="entry name" value="YidC/ALB3/OXA1/COX18"/>
</dbReference>
<dbReference type="AlphaFoldDB" id="A0A642UTW6"/>
<evidence type="ECO:0000313" key="14">
    <source>
        <dbReference type="EMBL" id="KAA8901673.1"/>
    </source>
</evidence>
<dbReference type="GO" id="GO:0032979">
    <property type="term" value="P:protein insertion into mitochondrial inner membrane from matrix"/>
    <property type="evidence" value="ECO:0007669"/>
    <property type="project" value="TreeGrafter"/>
</dbReference>
<dbReference type="GO" id="GO:0005743">
    <property type="term" value="C:mitochondrial inner membrane"/>
    <property type="evidence" value="ECO:0007669"/>
    <property type="project" value="UniProtKB-SubCell"/>
</dbReference>
<evidence type="ECO:0000256" key="4">
    <source>
        <dbReference type="ARBA" id="ARBA00022792"/>
    </source>
</evidence>
<comment type="similarity">
    <text evidence="2 9">Belongs to the OXA1/ALB3/YidC family.</text>
</comment>
<comment type="caution">
    <text evidence="14">The sequence shown here is derived from an EMBL/GenBank/DDBJ whole genome shotgun (WGS) entry which is preliminary data.</text>
</comment>
<feature type="coiled-coil region" evidence="10">
    <location>
        <begin position="338"/>
        <end position="372"/>
    </location>
</feature>
<dbReference type="GO" id="GO:0032977">
    <property type="term" value="F:membrane insertase activity"/>
    <property type="evidence" value="ECO:0007669"/>
    <property type="project" value="InterPro"/>
</dbReference>
<evidence type="ECO:0000313" key="15">
    <source>
        <dbReference type="Proteomes" id="UP000761534"/>
    </source>
</evidence>
<evidence type="ECO:0000256" key="5">
    <source>
        <dbReference type="ARBA" id="ARBA00022946"/>
    </source>
</evidence>
<dbReference type="VEuPathDB" id="FungiDB:TRICI_006038"/>
<evidence type="ECO:0000256" key="2">
    <source>
        <dbReference type="ARBA" id="ARBA00009877"/>
    </source>
</evidence>
<keyword evidence="6 12" id="KW-1133">Transmembrane helix</keyword>
<feature type="transmembrane region" description="Helical" evidence="12">
    <location>
        <begin position="186"/>
        <end position="206"/>
    </location>
</feature>
<evidence type="ECO:0000256" key="11">
    <source>
        <dbReference type="SAM" id="MobiDB-lite"/>
    </source>
</evidence>
<evidence type="ECO:0000259" key="13">
    <source>
        <dbReference type="Pfam" id="PF02096"/>
    </source>
</evidence>
<dbReference type="InterPro" id="IPR028055">
    <property type="entry name" value="YidC/Oxa/ALB_C"/>
</dbReference>
<dbReference type="CDD" id="cd20069">
    <property type="entry name" value="5TM_Oxa1-like"/>
    <property type="match status" value="1"/>
</dbReference>
<feature type="region of interest" description="Disordered" evidence="11">
    <location>
        <begin position="45"/>
        <end position="68"/>
    </location>
</feature>
<dbReference type="OrthoDB" id="2148490at2759"/>
<reference evidence="14" key="1">
    <citation type="journal article" date="2019" name="G3 (Bethesda)">
        <title>Genome Assemblies of Two Rare Opportunistic Yeast Pathogens: Diutina rugosa (syn. Candida rugosa) and Trichomonascus ciferrii (syn. Candida ciferrii).</title>
        <authorList>
            <person name="Mixao V."/>
            <person name="Saus E."/>
            <person name="Hansen A.P."/>
            <person name="Lass-Florl C."/>
            <person name="Gabaldon T."/>
        </authorList>
    </citation>
    <scope>NUCLEOTIDE SEQUENCE</scope>
    <source>
        <strain evidence="14">CBS 4856</strain>
    </source>
</reference>